<name>A0A4Y7I5N8_PAPSO</name>
<protein>
    <submittedName>
        <fullName evidence="1">Uncharacterized protein</fullName>
    </submittedName>
</protein>
<dbReference type="AlphaFoldDB" id="A0A4Y7I5N8"/>
<gene>
    <name evidence="1" type="ORF">C5167_037197</name>
</gene>
<organism evidence="1 2">
    <name type="scientific">Papaver somniferum</name>
    <name type="common">Opium poppy</name>
    <dbReference type="NCBI Taxonomy" id="3469"/>
    <lineage>
        <taxon>Eukaryota</taxon>
        <taxon>Viridiplantae</taxon>
        <taxon>Streptophyta</taxon>
        <taxon>Embryophyta</taxon>
        <taxon>Tracheophyta</taxon>
        <taxon>Spermatophyta</taxon>
        <taxon>Magnoliopsida</taxon>
        <taxon>Ranunculales</taxon>
        <taxon>Papaveraceae</taxon>
        <taxon>Papaveroideae</taxon>
        <taxon>Papaver</taxon>
    </lineage>
</organism>
<proteinExistence type="predicted"/>
<dbReference type="Gramene" id="RZC44253">
    <property type="protein sequence ID" value="RZC44253"/>
    <property type="gene ID" value="C5167_037197"/>
</dbReference>
<dbReference type="EMBL" id="CM010715">
    <property type="protein sequence ID" value="RZC44253.1"/>
    <property type="molecule type" value="Genomic_DNA"/>
</dbReference>
<accession>A0A4Y7I5N8</accession>
<keyword evidence="2" id="KW-1185">Reference proteome</keyword>
<reference evidence="1 2" key="1">
    <citation type="journal article" date="2018" name="Science">
        <title>The opium poppy genome and morphinan production.</title>
        <authorList>
            <person name="Guo L."/>
            <person name="Winzer T."/>
            <person name="Yang X."/>
            <person name="Li Y."/>
            <person name="Ning Z."/>
            <person name="He Z."/>
            <person name="Teodor R."/>
            <person name="Lu Y."/>
            <person name="Bowser T.A."/>
            <person name="Graham I.A."/>
            <person name="Ye K."/>
        </authorList>
    </citation>
    <scope>NUCLEOTIDE SEQUENCE [LARGE SCALE GENOMIC DNA]</scope>
    <source>
        <strain evidence="2">cv. HN1</strain>
        <tissue evidence="1">Leaves</tissue>
    </source>
</reference>
<evidence type="ECO:0000313" key="2">
    <source>
        <dbReference type="Proteomes" id="UP000316621"/>
    </source>
</evidence>
<evidence type="ECO:0000313" key="1">
    <source>
        <dbReference type="EMBL" id="RZC44253.1"/>
    </source>
</evidence>
<sequence length="77" mass="8976">MWFYFPLRIIAIKKKLKKKTITVVTNMEHCRYSDKEAVEVPMTSIVRKPQSSNGRGVDFVGHIHKLCGNRSYRTMFG</sequence>
<dbReference type="Proteomes" id="UP000316621">
    <property type="component" value="Chromosome 1"/>
</dbReference>